<reference evidence="1" key="1">
    <citation type="submission" date="2022-10" db="EMBL/GenBank/DDBJ databases">
        <title>The complete genomes of actinobacterial strains from the NBC collection.</title>
        <authorList>
            <person name="Joergensen T.S."/>
            <person name="Alvarez Arevalo M."/>
            <person name="Sterndorff E.B."/>
            <person name="Faurdal D."/>
            <person name="Vuksanovic O."/>
            <person name="Mourched A.-S."/>
            <person name="Charusanti P."/>
            <person name="Shaw S."/>
            <person name="Blin K."/>
            <person name="Weber T."/>
        </authorList>
    </citation>
    <scope>NUCLEOTIDE SEQUENCE</scope>
    <source>
        <strain evidence="1">NBC_01256</strain>
    </source>
</reference>
<keyword evidence="2" id="KW-1185">Reference proteome</keyword>
<protein>
    <submittedName>
        <fullName evidence="1">Uncharacterized protein</fullName>
    </submittedName>
</protein>
<dbReference type="EMBL" id="CP108473">
    <property type="protein sequence ID" value="WUS26928.1"/>
    <property type="molecule type" value="Genomic_DNA"/>
</dbReference>
<sequence length="82" mass="9274">MDVNGDSEANDVYEIGPLTYRQGYVSVWKESHRQREDALMHDRSIVGVYTGAPGKQGDQLFRAWVTADELPSVLGHWANILR</sequence>
<name>A0ABZ1VVT9_9ACTN</name>
<gene>
    <name evidence="1" type="ORF">OG727_34160</name>
</gene>
<evidence type="ECO:0000313" key="2">
    <source>
        <dbReference type="Proteomes" id="UP001432292"/>
    </source>
</evidence>
<dbReference type="RefSeq" id="WP_329129317.1">
    <property type="nucleotide sequence ID" value="NZ_CP108473.1"/>
</dbReference>
<proteinExistence type="predicted"/>
<evidence type="ECO:0000313" key="1">
    <source>
        <dbReference type="EMBL" id="WUS26928.1"/>
    </source>
</evidence>
<organism evidence="1 2">
    <name type="scientific">Streptomyces caniferus</name>
    <dbReference type="NCBI Taxonomy" id="285557"/>
    <lineage>
        <taxon>Bacteria</taxon>
        <taxon>Bacillati</taxon>
        <taxon>Actinomycetota</taxon>
        <taxon>Actinomycetes</taxon>
        <taxon>Kitasatosporales</taxon>
        <taxon>Streptomycetaceae</taxon>
        <taxon>Streptomyces</taxon>
    </lineage>
</organism>
<accession>A0ABZ1VVT9</accession>
<dbReference type="Proteomes" id="UP001432292">
    <property type="component" value="Chromosome"/>
</dbReference>